<comment type="caution">
    <text evidence="2">The sequence shown here is derived from an EMBL/GenBank/DDBJ whole genome shotgun (WGS) entry which is preliminary data.</text>
</comment>
<gene>
    <name evidence="2" type="ORF">H9697_00830</name>
</gene>
<dbReference type="EMBL" id="DWVY01000004">
    <property type="protein sequence ID" value="HJC73487.1"/>
    <property type="molecule type" value="Genomic_DNA"/>
</dbReference>
<organism evidence="2 3">
    <name type="scientific">Candidatus Mediterraneibacter faecavium</name>
    <dbReference type="NCBI Taxonomy" id="2838668"/>
    <lineage>
        <taxon>Bacteria</taxon>
        <taxon>Bacillati</taxon>
        <taxon>Bacillota</taxon>
        <taxon>Clostridia</taxon>
        <taxon>Lachnospirales</taxon>
        <taxon>Lachnospiraceae</taxon>
        <taxon>Mediterraneibacter</taxon>
    </lineage>
</organism>
<evidence type="ECO:0000313" key="2">
    <source>
        <dbReference type="EMBL" id="HJC73487.1"/>
    </source>
</evidence>
<protein>
    <submittedName>
        <fullName evidence="2">TIGR03936 family radical SAM-associated protein</fullName>
    </submittedName>
</protein>
<dbReference type="Proteomes" id="UP000823902">
    <property type="component" value="Unassembled WGS sequence"/>
</dbReference>
<evidence type="ECO:0000313" key="3">
    <source>
        <dbReference type="Proteomes" id="UP000823902"/>
    </source>
</evidence>
<dbReference type="AlphaFoldDB" id="A0A9D2Q8N4"/>
<reference evidence="2" key="2">
    <citation type="submission" date="2021-04" db="EMBL/GenBank/DDBJ databases">
        <authorList>
            <person name="Gilroy R."/>
        </authorList>
    </citation>
    <scope>NUCLEOTIDE SEQUENCE</scope>
    <source>
        <strain evidence="2">CHK196-7946</strain>
    </source>
</reference>
<name>A0A9D2Q8N4_9FIRM</name>
<dbReference type="NCBIfam" id="TIGR03936">
    <property type="entry name" value="sam_1_link_chp"/>
    <property type="match status" value="1"/>
</dbReference>
<evidence type="ECO:0000259" key="1">
    <source>
        <dbReference type="Pfam" id="PF10105"/>
    </source>
</evidence>
<accession>A0A9D2Q8N4</accession>
<proteinExistence type="predicted"/>
<dbReference type="Pfam" id="PF10105">
    <property type="entry name" value="DUF2344"/>
    <property type="match status" value="1"/>
</dbReference>
<sequence length="267" mass="29862">MKARIKFRKYGALKFIGHLDVMRYFQKVMRRADIPIAFTGGFSPHMIMSFASPLGIGLESDGEYLDIELTEPIASREAVRRMNEAGVEGIEVLSLRQIAEEKKMTGMTILAAADYLITPKQEILPESGSAEDSSANRLSTGWKEQFRDFMGQREIRVMKQTKRSEREVDLRPLIYDWEFRGGSIFIRVAAGSAENLKPDLVMDTFLRSAGSVSANAEETDPAEADSAVSQSLNGQSFTYRRLEMYADTGKDGMRNLVTLESLGGEIH</sequence>
<dbReference type="InterPro" id="IPR018768">
    <property type="entry name" value="DUF2344"/>
</dbReference>
<feature type="domain" description="DUF2344" evidence="1">
    <location>
        <begin position="2"/>
        <end position="198"/>
    </location>
</feature>
<reference evidence="2" key="1">
    <citation type="journal article" date="2021" name="PeerJ">
        <title>Extensive microbial diversity within the chicken gut microbiome revealed by metagenomics and culture.</title>
        <authorList>
            <person name="Gilroy R."/>
            <person name="Ravi A."/>
            <person name="Getino M."/>
            <person name="Pursley I."/>
            <person name="Horton D.L."/>
            <person name="Alikhan N.F."/>
            <person name="Baker D."/>
            <person name="Gharbi K."/>
            <person name="Hall N."/>
            <person name="Watson M."/>
            <person name="Adriaenssens E.M."/>
            <person name="Foster-Nyarko E."/>
            <person name="Jarju S."/>
            <person name="Secka A."/>
            <person name="Antonio M."/>
            <person name="Oren A."/>
            <person name="Chaudhuri R.R."/>
            <person name="La Ragione R."/>
            <person name="Hildebrand F."/>
            <person name="Pallen M.J."/>
        </authorList>
    </citation>
    <scope>NUCLEOTIDE SEQUENCE</scope>
    <source>
        <strain evidence="2">CHK196-7946</strain>
    </source>
</reference>